<feature type="transmembrane region" description="Helical" evidence="1">
    <location>
        <begin position="127"/>
        <end position="160"/>
    </location>
</feature>
<dbReference type="RefSeq" id="WP_378591994.1">
    <property type="nucleotide sequence ID" value="NZ_JBHSKD010000024.1"/>
</dbReference>
<proteinExistence type="predicted"/>
<feature type="transmembrane region" description="Helical" evidence="1">
    <location>
        <begin position="265"/>
        <end position="284"/>
    </location>
</feature>
<feature type="transmembrane region" description="Helical" evidence="1">
    <location>
        <begin position="26"/>
        <end position="46"/>
    </location>
</feature>
<keyword evidence="1" id="KW-0812">Transmembrane</keyword>
<evidence type="ECO:0000313" key="3">
    <source>
        <dbReference type="Proteomes" id="UP001596087"/>
    </source>
</evidence>
<keyword evidence="1" id="KW-0472">Membrane</keyword>
<feature type="transmembrane region" description="Helical" evidence="1">
    <location>
        <begin position="290"/>
        <end position="312"/>
    </location>
</feature>
<accession>A0ABW0BM73</accession>
<protein>
    <submittedName>
        <fullName evidence="2">MFS transporter</fullName>
    </submittedName>
</protein>
<reference evidence="3" key="1">
    <citation type="journal article" date="2019" name="Int. J. Syst. Evol. Microbiol.">
        <title>The Global Catalogue of Microorganisms (GCM) 10K type strain sequencing project: providing services to taxonomists for standard genome sequencing and annotation.</title>
        <authorList>
            <consortium name="The Broad Institute Genomics Platform"/>
            <consortium name="The Broad Institute Genome Sequencing Center for Infectious Disease"/>
            <person name="Wu L."/>
            <person name="Ma J."/>
        </authorList>
    </citation>
    <scope>NUCLEOTIDE SEQUENCE [LARGE SCALE GENOMIC DNA]</scope>
    <source>
        <strain evidence="3">DFY41</strain>
    </source>
</reference>
<feature type="transmembrane region" description="Helical" evidence="1">
    <location>
        <begin position="214"/>
        <end position="235"/>
    </location>
</feature>
<organism evidence="2 3">
    <name type="scientific">Nocardioides taihuensis</name>
    <dbReference type="NCBI Taxonomy" id="1835606"/>
    <lineage>
        <taxon>Bacteria</taxon>
        <taxon>Bacillati</taxon>
        <taxon>Actinomycetota</taxon>
        <taxon>Actinomycetes</taxon>
        <taxon>Propionibacteriales</taxon>
        <taxon>Nocardioidaceae</taxon>
        <taxon>Nocardioides</taxon>
    </lineage>
</organism>
<feature type="transmembrane region" description="Helical" evidence="1">
    <location>
        <begin position="324"/>
        <end position="342"/>
    </location>
</feature>
<keyword evidence="1" id="KW-1133">Transmembrane helix</keyword>
<evidence type="ECO:0000256" key="1">
    <source>
        <dbReference type="SAM" id="Phobius"/>
    </source>
</evidence>
<name>A0ABW0BM73_9ACTN</name>
<keyword evidence="3" id="KW-1185">Reference proteome</keyword>
<feature type="transmembrane region" description="Helical" evidence="1">
    <location>
        <begin position="241"/>
        <end position="258"/>
    </location>
</feature>
<feature type="transmembrane region" description="Helical" evidence="1">
    <location>
        <begin position="89"/>
        <end position="115"/>
    </location>
</feature>
<evidence type="ECO:0000313" key="2">
    <source>
        <dbReference type="EMBL" id="MFC5178399.1"/>
    </source>
</evidence>
<feature type="transmembrane region" description="Helical" evidence="1">
    <location>
        <begin position="180"/>
        <end position="207"/>
    </location>
</feature>
<comment type="caution">
    <text evidence="2">The sequence shown here is derived from an EMBL/GenBank/DDBJ whole genome shotgun (WGS) entry which is preliminary data.</text>
</comment>
<dbReference type="EMBL" id="JBHSKD010000024">
    <property type="protein sequence ID" value="MFC5178399.1"/>
    <property type="molecule type" value="Genomic_DNA"/>
</dbReference>
<dbReference type="Proteomes" id="UP001596087">
    <property type="component" value="Unassembled WGS sequence"/>
</dbReference>
<sequence length="580" mass="60866">MPSPHQAAAIRPRLAHPRTWGRTTRAVAAATACALGLHVVWVLFLAGTGGDLAAQDAWTGFALAHPSSAYDFAWYGGMHPASYSLIAPYLMSVTGVRTTAVVVGTVSAALLALIVSRGLSVSDPTRVGIYGAVALFGNAVSGRVTFGLGVALGLGALAVVFAWPRRPAGDLEQWCRGALVALLAGLATAASPVAGLFLGLVAAALWLRGRRRASLAVGTVPVVVVAVTAVLFPFAGIQPTSFSVMIAPLLLAAAAVALLPRQWRLVRACCAVYGAAILLAWVFPTPIGTNIVRMALLFGGVALAAAASGAWWTSPVARRFGRPVARALLVTAIASATVWQVVIAGRDLQSSAAAASIDVDVSPLVAELEARGADAGRVEVVPTKSHREASALSPYVNLARGWNRQEDVHRNAVFYGDEGSLTPERYEHWLHRWAVRFVVLPDAPVDYAGEQEAALVRAGLPFLREVWQGQPWTLYEVVEPTPLASAPASVVDSDASGVTVHMPEAGSTVVRVAWSPWLSIVDDQGRRLDATVLGDSCIDQAPGRTPSAPTWAVLRVTEPGTYRVGAPYALPRGTPCPDVD</sequence>
<gene>
    <name evidence="2" type="ORF">ACFPGP_17100</name>
</gene>